<reference evidence="1" key="1">
    <citation type="submission" date="2021-09" db="EMBL/GenBank/DDBJ databases">
        <title>Properties of two broad host range phages and the first virulent siphovirus of Yersinia enterocolitica isolated from wild animals.</title>
        <authorList>
            <person name="Hammerl J.A."/>
            <person name="Hertwig S."/>
        </authorList>
    </citation>
    <scope>NUCLEOTIDE SEQUENCE</scope>
</reference>
<protein>
    <submittedName>
        <fullName evidence="1">Rz-like lysis protein</fullName>
    </submittedName>
</protein>
<dbReference type="EMBL" id="OK042080">
    <property type="protein sequence ID" value="UCS82787.1"/>
    <property type="molecule type" value="Genomic_DNA"/>
</dbReference>
<organism evidence="1 2">
    <name type="scientific">Yersinia phage vB_YenP_Rambo</name>
    <dbReference type="NCBI Taxonomy" id="2880894"/>
    <lineage>
        <taxon>Viruses</taxon>
        <taxon>Duplodnaviria</taxon>
        <taxon>Heunggongvirae</taxon>
        <taxon>Uroviricota</taxon>
        <taxon>Caudoviricetes</taxon>
        <taxon>Autographivirales</taxon>
        <taxon>Autotranscriptaviridae</taxon>
        <taxon>Studiervirinae</taxon>
        <taxon>Rambovirus</taxon>
        <taxon>Rambovirus rambo</taxon>
    </lineage>
</organism>
<gene>
    <name evidence="1" type="ORF">vBYenPRambo_044</name>
</gene>
<evidence type="ECO:0000313" key="1">
    <source>
        <dbReference type="EMBL" id="UCS82787.1"/>
    </source>
</evidence>
<proteinExistence type="predicted"/>
<evidence type="ECO:0000313" key="2">
    <source>
        <dbReference type="Proteomes" id="UP000828900"/>
    </source>
</evidence>
<accession>A0AC61TNT7</accession>
<name>A0AC61TNT7_9CAUD</name>
<sequence length="145" mass="16569">MLNFLRKCVPWVIAGLLFGYGWHLGADSKDAEWRQEVHNEYVKRVEATQSTQRAVDAISAKYQEDIAALEGSTDRIITDLRNDNKRLRVRIKTTSSSSSSQCRCESDGRAELDERDAQRILAVTQKADAWIRALQDTIRELQKSK</sequence>
<dbReference type="Proteomes" id="UP000828900">
    <property type="component" value="Segment"/>
</dbReference>
<keyword evidence="2" id="KW-1185">Reference proteome</keyword>